<proteinExistence type="predicted"/>
<protein>
    <submittedName>
        <fullName evidence="2">Cyclin-D1-1</fullName>
    </submittedName>
</protein>
<comment type="caution">
    <text evidence="2">The sequence shown here is derived from an EMBL/GenBank/DDBJ whole genome shotgun (WGS) entry which is preliminary data.</text>
</comment>
<sequence>MAFDPSCGQCLRISQFNIDPQYVPNGRMFENNDRKILLRQHAISVIAKVAKMSNPPDAYVPYLAMNYFDRFLFRFDITAVPGGLTATEKVCLTAVSCYTLSANRRATGVRNLVLHKDILVALDRDMDLTRITKSAVWDKQYSITLALNNKMTPVTAFWFLDHYYDHFKLLGVERRSVNEIVVQAQGDHTFVGFKPTDIAFSACVAAATIALKELPKDIKNMISNEVQEIVNKMVDLCNNMNILIVKTVVAAEVIEAEMAKVRVRGKVQPRMEGAITVTPPTEHMNFELKWATDVPPLEDSNVPSREAQPPESIGCTCNIS</sequence>
<dbReference type="SUPFAM" id="SSF47954">
    <property type="entry name" value="Cyclin-like"/>
    <property type="match status" value="1"/>
</dbReference>
<dbReference type="ExpressionAtlas" id="A0A2K3N7Z2">
    <property type="expression patterns" value="baseline"/>
</dbReference>
<dbReference type="Proteomes" id="UP000236291">
    <property type="component" value="Unassembled WGS sequence"/>
</dbReference>
<accession>A0A2K3N7Z2</accession>
<dbReference type="AlphaFoldDB" id="A0A2K3N7Z2"/>
<reference evidence="2 3" key="2">
    <citation type="journal article" date="2017" name="Front. Plant Sci.">
        <title>Gene Classification and Mining of Molecular Markers Useful in Red Clover (Trifolium pratense) Breeding.</title>
        <authorList>
            <person name="Istvanek J."/>
            <person name="Dluhosova J."/>
            <person name="Dluhos P."/>
            <person name="Patkova L."/>
            <person name="Nedelnik J."/>
            <person name="Repkova J."/>
        </authorList>
    </citation>
    <scope>NUCLEOTIDE SEQUENCE [LARGE SCALE GENOMIC DNA]</scope>
    <source>
        <strain evidence="3">cv. Tatra</strain>
        <tissue evidence="2">Young leaves</tissue>
    </source>
</reference>
<organism evidence="2 3">
    <name type="scientific">Trifolium pratense</name>
    <name type="common">Red clover</name>
    <dbReference type="NCBI Taxonomy" id="57577"/>
    <lineage>
        <taxon>Eukaryota</taxon>
        <taxon>Viridiplantae</taxon>
        <taxon>Streptophyta</taxon>
        <taxon>Embryophyta</taxon>
        <taxon>Tracheophyta</taxon>
        <taxon>Spermatophyta</taxon>
        <taxon>Magnoliopsida</taxon>
        <taxon>eudicotyledons</taxon>
        <taxon>Gunneridae</taxon>
        <taxon>Pentapetalae</taxon>
        <taxon>rosids</taxon>
        <taxon>fabids</taxon>
        <taxon>Fabales</taxon>
        <taxon>Fabaceae</taxon>
        <taxon>Papilionoideae</taxon>
        <taxon>50 kb inversion clade</taxon>
        <taxon>NPAAA clade</taxon>
        <taxon>Hologalegina</taxon>
        <taxon>IRL clade</taxon>
        <taxon>Trifolieae</taxon>
        <taxon>Trifolium</taxon>
    </lineage>
</organism>
<evidence type="ECO:0000256" key="1">
    <source>
        <dbReference type="SAM" id="MobiDB-lite"/>
    </source>
</evidence>
<feature type="region of interest" description="Disordered" evidence="1">
    <location>
        <begin position="297"/>
        <end position="320"/>
    </location>
</feature>
<evidence type="ECO:0000313" key="2">
    <source>
        <dbReference type="EMBL" id="PNX99119.1"/>
    </source>
</evidence>
<dbReference type="Gene3D" id="1.10.472.10">
    <property type="entry name" value="Cyclin-like"/>
    <property type="match status" value="2"/>
</dbReference>
<evidence type="ECO:0000313" key="3">
    <source>
        <dbReference type="Proteomes" id="UP000236291"/>
    </source>
</evidence>
<name>A0A2K3N7Z2_TRIPR</name>
<dbReference type="EMBL" id="ASHM01017411">
    <property type="protein sequence ID" value="PNX99119.1"/>
    <property type="molecule type" value="Genomic_DNA"/>
</dbReference>
<gene>
    <name evidence="2" type="ORF">L195_g022382</name>
</gene>
<reference evidence="2 3" key="1">
    <citation type="journal article" date="2014" name="Am. J. Bot.">
        <title>Genome assembly and annotation for red clover (Trifolium pratense; Fabaceae).</title>
        <authorList>
            <person name="Istvanek J."/>
            <person name="Jaros M."/>
            <person name="Krenek A."/>
            <person name="Repkova J."/>
        </authorList>
    </citation>
    <scope>NUCLEOTIDE SEQUENCE [LARGE SCALE GENOMIC DNA]</scope>
    <source>
        <strain evidence="3">cv. Tatra</strain>
        <tissue evidence="2">Young leaves</tissue>
    </source>
</reference>
<dbReference type="InterPro" id="IPR036915">
    <property type="entry name" value="Cyclin-like_sf"/>
</dbReference>